<organism evidence="4 5">
    <name type="scientific">Ectothiorhodosinus mongolicus</name>
    <dbReference type="NCBI Taxonomy" id="233100"/>
    <lineage>
        <taxon>Bacteria</taxon>
        <taxon>Pseudomonadati</taxon>
        <taxon>Pseudomonadota</taxon>
        <taxon>Gammaproteobacteria</taxon>
        <taxon>Chromatiales</taxon>
        <taxon>Ectothiorhodospiraceae</taxon>
        <taxon>Ectothiorhodosinus</taxon>
    </lineage>
</organism>
<dbReference type="GO" id="GO:0007165">
    <property type="term" value="P:signal transduction"/>
    <property type="evidence" value="ECO:0007669"/>
    <property type="project" value="InterPro"/>
</dbReference>
<dbReference type="Pfam" id="PF22673">
    <property type="entry name" value="MCP-like_PDC_1"/>
    <property type="match status" value="1"/>
</dbReference>
<dbReference type="Gene3D" id="3.30.450.20">
    <property type="entry name" value="PAS domain"/>
    <property type="match status" value="2"/>
</dbReference>
<dbReference type="PANTHER" id="PTHR43156">
    <property type="entry name" value="STAGE II SPORULATION PROTEIN E-RELATED"/>
    <property type="match status" value="1"/>
</dbReference>
<dbReference type="EMBL" id="FTPK01000001">
    <property type="protein sequence ID" value="SIT65652.1"/>
    <property type="molecule type" value="Genomic_DNA"/>
</dbReference>
<sequence length="643" mass="71132">MLARHSLATRLALVSLLTIATIFFISTGAVYTMIRGILLENAEAQSRELVRATANQILISLNEVAGVGQHMAIHLQIGAYQPDDLFPMLDETVRGSRIISGANVSYEPFAAFPDRQYFGPFSYQTPEGIARMNLGGRGYDTFTRDWYQIPALTGRPYWTEPFPSAVDSNRLIVVYSVPFFDAEGALQGVIALDVELRSLVSIVDDVEIFDTGYAFLLSPTGRLITYPHEEWVMRESIFSLAQTLELPALRELGRQMQRTREAFLPLPTGILDEGARLYYLRLPELEWSLGVVIPERELFASIQRVISAILIIGSAGFLLLLLAIILISRGITRPLKGLVSSAEEIARGNLDRALPTIKTQDEIGDLSRSFDDMRRSLKDYINDLTQTTAAKERIESELKIARNIQMSFLPKRLALEGRQLPVDLHAELLSAKAVGGDLYDFFPMDDGRRLFFAIGDVSDKGVPAALFMAVTKTLVKGFAEQSPNPGEMLYRVNNELCLNNDSGMFVTYLCGVLDLTTGEMEFANAGHNPPLIARANGQHEWLKLPPGLVLGAMDDIEFPVSKVQLGPGDALMLYTDGVTEASNPQQELYGEDALEKLYARIKNHSAKAQVDAVFKAVEAHANGAEQSDDITALVLRYRPQPKG</sequence>
<dbReference type="Gene3D" id="6.10.340.10">
    <property type="match status" value="1"/>
</dbReference>
<protein>
    <submittedName>
        <fullName evidence="4">Sigma-B regulation protein RsbU (Phosphoserine phosphatase)</fullName>
    </submittedName>
</protein>
<dbReference type="CDD" id="cd12913">
    <property type="entry name" value="PDC1_MCP_like"/>
    <property type="match status" value="1"/>
</dbReference>
<evidence type="ECO:0000313" key="4">
    <source>
        <dbReference type="EMBL" id="SIT65652.1"/>
    </source>
</evidence>
<dbReference type="PROSITE" id="PS50885">
    <property type="entry name" value="HAMP"/>
    <property type="match status" value="1"/>
</dbReference>
<keyword evidence="2" id="KW-0472">Membrane</keyword>
<accession>A0A1R3VR98</accession>
<feature type="transmembrane region" description="Helical" evidence="2">
    <location>
        <begin position="12"/>
        <end position="34"/>
    </location>
</feature>
<dbReference type="AlphaFoldDB" id="A0A1R3VR98"/>
<keyword evidence="5" id="KW-1185">Reference proteome</keyword>
<name>A0A1R3VR98_9GAMM</name>
<dbReference type="STRING" id="233100.SAMN05216526_0102"/>
<dbReference type="PANTHER" id="PTHR43156:SF2">
    <property type="entry name" value="STAGE II SPORULATION PROTEIN E"/>
    <property type="match status" value="1"/>
</dbReference>
<dbReference type="SMART" id="SM00304">
    <property type="entry name" value="HAMP"/>
    <property type="match status" value="1"/>
</dbReference>
<dbReference type="SMART" id="SM00331">
    <property type="entry name" value="PP2C_SIG"/>
    <property type="match status" value="1"/>
</dbReference>
<gene>
    <name evidence="4" type="ORF">SAMN05216526_0102</name>
</gene>
<dbReference type="RefSeq" id="WP_076754033.1">
    <property type="nucleotide sequence ID" value="NZ_CP023018.1"/>
</dbReference>
<dbReference type="SUPFAM" id="SSF81606">
    <property type="entry name" value="PP2C-like"/>
    <property type="match status" value="1"/>
</dbReference>
<dbReference type="InterPro" id="IPR052016">
    <property type="entry name" value="Bact_Sigma-Reg"/>
</dbReference>
<feature type="transmembrane region" description="Helical" evidence="2">
    <location>
        <begin position="305"/>
        <end position="327"/>
    </location>
</feature>
<dbReference type="Gene3D" id="3.60.40.10">
    <property type="entry name" value="PPM-type phosphatase domain"/>
    <property type="match status" value="1"/>
</dbReference>
<evidence type="ECO:0000313" key="5">
    <source>
        <dbReference type="Proteomes" id="UP000223759"/>
    </source>
</evidence>
<dbReference type="InterPro" id="IPR036457">
    <property type="entry name" value="PPM-type-like_dom_sf"/>
</dbReference>
<dbReference type="GO" id="GO:0016020">
    <property type="term" value="C:membrane"/>
    <property type="evidence" value="ECO:0007669"/>
    <property type="project" value="InterPro"/>
</dbReference>
<dbReference type="OrthoDB" id="9811749at2"/>
<dbReference type="CDD" id="cd12912">
    <property type="entry name" value="PDC2_MCP_like"/>
    <property type="match status" value="1"/>
</dbReference>
<dbReference type="SUPFAM" id="SSF158472">
    <property type="entry name" value="HAMP domain-like"/>
    <property type="match status" value="1"/>
</dbReference>
<keyword evidence="2" id="KW-0812">Transmembrane</keyword>
<keyword evidence="2" id="KW-1133">Transmembrane helix</keyword>
<dbReference type="Proteomes" id="UP000223759">
    <property type="component" value="Unassembled WGS sequence"/>
</dbReference>
<evidence type="ECO:0000256" key="2">
    <source>
        <dbReference type="SAM" id="Phobius"/>
    </source>
</evidence>
<dbReference type="CDD" id="cd06225">
    <property type="entry name" value="HAMP"/>
    <property type="match status" value="1"/>
</dbReference>
<proteinExistence type="predicted"/>
<reference evidence="4 5" key="1">
    <citation type="submission" date="2017-01" db="EMBL/GenBank/DDBJ databases">
        <authorList>
            <person name="Mah S.A."/>
            <person name="Swanson W.J."/>
            <person name="Moy G.W."/>
            <person name="Vacquier V.D."/>
        </authorList>
    </citation>
    <scope>NUCLEOTIDE SEQUENCE [LARGE SCALE GENOMIC DNA]</scope>
    <source>
        <strain evidence="4 5">M9</strain>
    </source>
</reference>
<dbReference type="GO" id="GO:0016791">
    <property type="term" value="F:phosphatase activity"/>
    <property type="evidence" value="ECO:0007669"/>
    <property type="project" value="TreeGrafter"/>
</dbReference>
<dbReference type="InterPro" id="IPR001932">
    <property type="entry name" value="PPM-type_phosphatase-like_dom"/>
</dbReference>
<dbReference type="Pfam" id="PF00672">
    <property type="entry name" value="HAMP"/>
    <property type="match status" value="1"/>
</dbReference>
<evidence type="ECO:0000259" key="3">
    <source>
        <dbReference type="PROSITE" id="PS50885"/>
    </source>
</evidence>
<evidence type="ECO:0000256" key="1">
    <source>
        <dbReference type="ARBA" id="ARBA00022801"/>
    </source>
</evidence>
<dbReference type="InterPro" id="IPR003660">
    <property type="entry name" value="HAMP_dom"/>
</dbReference>
<feature type="domain" description="HAMP" evidence="3">
    <location>
        <begin position="329"/>
        <end position="382"/>
    </location>
</feature>
<dbReference type="Pfam" id="PF07228">
    <property type="entry name" value="SpoIIE"/>
    <property type="match status" value="1"/>
</dbReference>
<keyword evidence="1" id="KW-0378">Hydrolase</keyword>